<sequence>MIQEWYARPVLRVHSGLISSLRLPLPRGASSPTRVTGTPDLEAVHSGRSISTAILFDDPIHTRRLPLELIAGFTIKRERSARVLDSWPKYGAAKSCPQIEFASPICLNWTCEFRKAGCAAENTFADVTATPTSFFGLFSVLHPCFSYERPTKDQR</sequence>
<dbReference type="Proteomes" id="UP000244073">
    <property type="component" value="Unassembled WGS sequence"/>
</dbReference>
<proteinExistence type="predicted"/>
<evidence type="ECO:0000313" key="2">
    <source>
        <dbReference type="Proteomes" id="UP000244073"/>
    </source>
</evidence>
<reference evidence="1 2" key="1">
    <citation type="journal article" date="2018" name="Proc. Natl. Acad. Sci. U.S.A.">
        <title>Linking secondary metabolites to gene clusters through genome sequencing of six diverse Aspergillus species.</title>
        <authorList>
            <person name="Kaerboelling I."/>
            <person name="Vesth T.C."/>
            <person name="Frisvad J.C."/>
            <person name="Nybo J.L."/>
            <person name="Theobald S."/>
            <person name="Kuo A."/>
            <person name="Bowyer P."/>
            <person name="Matsuda Y."/>
            <person name="Mondo S."/>
            <person name="Lyhne E.K."/>
            <person name="Kogle M.E."/>
            <person name="Clum A."/>
            <person name="Lipzen A."/>
            <person name="Salamov A."/>
            <person name="Ngan C.Y."/>
            <person name="Daum C."/>
            <person name="Chiniquy J."/>
            <person name="Barry K."/>
            <person name="LaButti K."/>
            <person name="Haridas S."/>
            <person name="Simmons B.A."/>
            <person name="Magnuson J.K."/>
            <person name="Mortensen U.H."/>
            <person name="Larsen T.O."/>
            <person name="Grigoriev I.V."/>
            <person name="Baker S.E."/>
            <person name="Andersen M.R."/>
        </authorList>
    </citation>
    <scope>NUCLEOTIDE SEQUENCE [LARGE SCALE GENOMIC DNA]</scope>
    <source>
        <strain evidence="1 2">IBT 24754</strain>
    </source>
</reference>
<organism evidence="1 2">
    <name type="scientific">Aspergillus ochraceoroseus IBT 24754</name>
    <dbReference type="NCBI Taxonomy" id="1392256"/>
    <lineage>
        <taxon>Eukaryota</taxon>
        <taxon>Fungi</taxon>
        <taxon>Dikarya</taxon>
        <taxon>Ascomycota</taxon>
        <taxon>Pezizomycotina</taxon>
        <taxon>Eurotiomycetes</taxon>
        <taxon>Eurotiomycetidae</taxon>
        <taxon>Eurotiales</taxon>
        <taxon>Aspergillaceae</taxon>
        <taxon>Aspergillus</taxon>
        <taxon>Aspergillus subgen. Nidulantes</taxon>
    </lineage>
</organism>
<protein>
    <submittedName>
        <fullName evidence="1">Uncharacterized protein</fullName>
    </submittedName>
</protein>
<dbReference type="RefSeq" id="XP_040748760.1">
    <property type="nucleotide sequence ID" value="XM_040901020.1"/>
</dbReference>
<dbReference type="VEuPathDB" id="FungiDB:P175DRAFT_0561054"/>
<dbReference type="AlphaFoldDB" id="A0A2T5LM54"/>
<name>A0A2T5LM54_9EURO</name>
<evidence type="ECO:0000313" key="1">
    <source>
        <dbReference type="EMBL" id="PTU17368.1"/>
    </source>
</evidence>
<gene>
    <name evidence="1" type="ORF">P175DRAFT_0561054</name>
</gene>
<accession>A0A2T5LM54</accession>
<dbReference type="EMBL" id="MSFN02000011">
    <property type="protein sequence ID" value="PTU17368.1"/>
    <property type="molecule type" value="Genomic_DNA"/>
</dbReference>
<comment type="caution">
    <text evidence="1">The sequence shown here is derived from an EMBL/GenBank/DDBJ whole genome shotgun (WGS) entry which is preliminary data.</text>
</comment>
<dbReference type="GeneID" id="63817904"/>